<dbReference type="Pfam" id="PF00528">
    <property type="entry name" value="BPD_transp_1"/>
    <property type="match status" value="1"/>
</dbReference>
<dbReference type="InterPro" id="IPR051322">
    <property type="entry name" value="AA_ABC_Transporter_Permease"/>
</dbReference>
<dbReference type="InterPro" id="IPR000515">
    <property type="entry name" value="MetI-like"/>
</dbReference>
<proteinExistence type="inferred from homology"/>
<organism evidence="9 10">
    <name type="scientific">Candidatus Odyssella acanthamoebae</name>
    <dbReference type="NCBI Taxonomy" id="91604"/>
    <lineage>
        <taxon>Bacteria</taxon>
        <taxon>Pseudomonadati</taxon>
        <taxon>Pseudomonadota</taxon>
        <taxon>Alphaproteobacteria</taxon>
        <taxon>Holosporales</taxon>
        <taxon>Candidatus Paracaedibacteraceae</taxon>
        <taxon>Candidatus Odyssella</taxon>
    </lineage>
</organism>
<dbReference type="KEGG" id="paca:ID47_02490"/>
<evidence type="ECO:0000256" key="6">
    <source>
        <dbReference type="ARBA" id="ARBA00023136"/>
    </source>
</evidence>
<feature type="transmembrane region" description="Helical" evidence="7">
    <location>
        <begin position="12"/>
        <end position="36"/>
    </location>
</feature>
<dbReference type="STRING" id="91604.ID47_02490"/>
<dbReference type="HOGENOM" id="CLU_077375_0_1_5"/>
<feature type="transmembrane region" description="Helical" evidence="7">
    <location>
        <begin position="48"/>
        <end position="71"/>
    </location>
</feature>
<accession>A0A077ARL8</accession>
<dbReference type="Gene3D" id="1.10.3720.10">
    <property type="entry name" value="MetI-like"/>
    <property type="match status" value="1"/>
</dbReference>
<dbReference type="Proteomes" id="UP000028926">
    <property type="component" value="Chromosome"/>
</dbReference>
<feature type="transmembrane region" description="Helical" evidence="7">
    <location>
        <begin position="141"/>
        <end position="163"/>
    </location>
</feature>
<evidence type="ECO:0000313" key="10">
    <source>
        <dbReference type="Proteomes" id="UP000028926"/>
    </source>
</evidence>
<dbReference type="GO" id="GO:0048473">
    <property type="term" value="P:D-methionine transmembrane transport"/>
    <property type="evidence" value="ECO:0007669"/>
    <property type="project" value="TreeGrafter"/>
</dbReference>
<dbReference type="AlphaFoldDB" id="A0A077ARL8"/>
<comment type="subcellular location">
    <subcellularLocation>
        <location evidence="1 7">Cell membrane</location>
        <topology evidence="1 7">Multi-pass membrane protein</topology>
    </subcellularLocation>
</comment>
<gene>
    <name evidence="9" type="ORF">ID47_02490</name>
</gene>
<feature type="domain" description="ABC transmembrane type-1" evidence="8">
    <location>
        <begin position="9"/>
        <end position="200"/>
    </location>
</feature>
<name>A0A077ARL8_9PROT</name>
<keyword evidence="3" id="KW-1003">Cell membrane</keyword>
<keyword evidence="10" id="KW-1185">Reference proteome</keyword>
<feature type="transmembrane region" description="Helical" evidence="7">
    <location>
        <begin position="77"/>
        <end position="101"/>
    </location>
</feature>
<dbReference type="CDD" id="cd06261">
    <property type="entry name" value="TM_PBP2"/>
    <property type="match status" value="1"/>
</dbReference>
<dbReference type="PANTHER" id="PTHR30450:SF1">
    <property type="entry name" value="D-METHIONINE TRANSPORT SYSTEM PERMEASE PROTEIN METI-RELATED"/>
    <property type="match status" value="1"/>
</dbReference>
<keyword evidence="6 7" id="KW-0472">Membrane</keyword>
<evidence type="ECO:0000256" key="7">
    <source>
        <dbReference type="RuleBase" id="RU363032"/>
    </source>
</evidence>
<reference evidence="9 10" key="1">
    <citation type="submission" date="2014-07" db="EMBL/GenBank/DDBJ databases">
        <title>Comparative genomic insights into amoeba endosymbionts belonging to the families of Holosporaceae and Candidatus Midichloriaceae within Rickettsiales.</title>
        <authorList>
            <person name="Wang Z."/>
            <person name="Wu M."/>
        </authorList>
    </citation>
    <scope>NUCLEOTIDE SEQUENCE [LARGE SCALE GENOMIC DNA]</scope>
    <source>
        <strain evidence="9">PRA3</strain>
    </source>
</reference>
<dbReference type="OrthoDB" id="9793490at2"/>
<feature type="transmembrane region" description="Helical" evidence="7">
    <location>
        <begin position="184"/>
        <end position="207"/>
    </location>
</feature>
<keyword evidence="2 7" id="KW-0813">Transport</keyword>
<dbReference type="GO" id="GO:0005886">
    <property type="term" value="C:plasma membrane"/>
    <property type="evidence" value="ECO:0007669"/>
    <property type="project" value="UniProtKB-SubCell"/>
</dbReference>
<evidence type="ECO:0000256" key="2">
    <source>
        <dbReference type="ARBA" id="ARBA00022448"/>
    </source>
</evidence>
<evidence type="ECO:0000256" key="1">
    <source>
        <dbReference type="ARBA" id="ARBA00004651"/>
    </source>
</evidence>
<comment type="similarity">
    <text evidence="7">Belongs to the binding-protein-dependent transport system permease family.</text>
</comment>
<keyword evidence="4 7" id="KW-0812">Transmembrane</keyword>
<protein>
    <submittedName>
        <fullName evidence="9">Methionine ABC transporter permease</fullName>
    </submittedName>
</protein>
<dbReference type="SUPFAM" id="SSF161098">
    <property type="entry name" value="MetI-like"/>
    <property type="match status" value="1"/>
</dbReference>
<keyword evidence="5 7" id="KW-1133">Transmembrane helix</keyword>
<dbReference type="InterPro" id="IPR035906">
    <property type="entry name" value="MetI-like_sf"/>
</dbReference>
<evidence type="ECO:0000256" key="5">
    <source>
        <dbReference type="ARBA" id="ARBA00022989"/>
    </source>
</evidence>
<feature type="transmembrane region" description="Helical" evidence="7">
    <location>
        <begin position="113"/>
        <end position="135"/>
    </location>
</feature>
<dbReference type="EMBL" id="CP008941">
    <property type="protein sequence ID" value="AIK95847.1"/>
    <property type="molecule type" value="Genomic_DNA"/>
</dbReference>
<sequence length="212" mass="22711">MIDLLIKSLWETVWMVGVSTIISILIGLPLAVYLAVTSHNGLKANQWLYSIAGFLVNATRSIPYIILIVLMMPVTRLLVGTTIGVGAATVPLAIAGILLVARLVEDALRQTNYGLIEVGLASGATTSQIVTTIMLPEALPMIISSLTTVIVNLIGFSAMAGAVGGGGLGDLAIRYGYQRYELELLCYIVVILVMMVQIVQITGNYLVKKFMK</sequence>
<evidence type="ECO:0000259" key="8">
    <source>
        <dbReference type="PROSITE" id="PS50928"/>
    </source>
</evidence>
<dbReference type="eggNOG" id="COG2011">
    <property type="taxonomic scope" value="Bacteria"/>
</dbReference>
<dbReference type="PROSITE" id="PS50928">
    <property type="entry name" value="ABC_TM1"/>
    <property type="match status" value="1"/>
</dbReference>
<evidence type="ECO:0000256" key="4">
    <source>
        <dbReference type="ARBA" id="ARBA00022692"/>
    </source>
</evidence>
<dbReference type="PANTHER" id="PTHR30450">
    <property type="entry name" value="ABC TRANSPORTER PERMEASE"/>
    <property type="match status" value="1"/>
</dbReference>
<evidence type="ECO:0000313" key="9">
    <source>
        <dbReference type="EMBL" id="AIK95847.1"/>
    </source>
</evidence>
<dbReference type="RefSeq" id="WP_038463427.1">
    <property type="nucleotide sequence ID" value="NZ_CP008941.1"/>
</dbReference>
<evidence type="ECO:0000256" key="3">
    <source>
        <dbReference type="ARBA" id="ARBA00022475"/>
    </source>
</evidence>